<evidence type="ECO:0000313" key="2">
    <source>
        <dbReference type="EMBL" id="KAJ7658905.1"/>
    </source>
</evidence>
<comment type="caution">
    <text evidence="2">The sequence shown here is derived from an EMBL/GenBank/DDBJ whole genome shotgun (WGS) entry which is preliminary data.</text>
</comment>
<keyword evidence="3" id="KW-1185">Reference proteome</keyword>
<evidence type="ECO:0000313" key="3">
    <source>
        <dbReference type="Proteomes" id="UP001221757"/>
    </source>
</evidence>
<feature type="region of interest" description="Disordered" evidence="1">
    <location>
        <begin position="100"/>
        <end position="187"/>
    </location>
</feature>
<evidence type="ECO:0000256" key="1">
    <source>
        <dbReference type="SAM" id="MobiDB-lite"/>
    </source>
</evidence>
<name>A0AAD7CQY4_MYCRO</name>
<gene>
    <name evidence="2" type="ORF">B0H17DRAFT_1145463</name>
</gene>
<reference evidence="2" key="1">
    <citation type="submission" date="2023-03" db="EMBL/GenBank/DDBJ databases">
        <title>Massive genome expansion in bonnet fungi (Mycena s.s.) driven by repeated elements and novel gene families across ecological guilds.</title>
        <authorList>
            <consortium name="Lawrence Berkeley National Laboratory"/>
            <person name="Harder C.B."/>
            <person name="Miyauchi S."/>
            <person name="Viragh M."/>
            <person name="Kuo A."/>
            <person name="Thoen E."/>
            <person name="Andreopoulos B."/>
            <person name="Lu D."/>
            <person name="Skrede I."/>
            <person name="Drula E."/>
            <person name="Henrissat B."/>
            <person name="Morin E."/>
            <person name="Kohler A."/>
            <person name="Barry K."/>
            <person name="LaButti K."/>
            <person name="Morin E."/>
            <person name="Salamov A."/>
            <person name="Lipzen A."/>
            <person name="Mereny Z."/>
            <person name="Hegedus B."/>
            <person name="Baldrian P."/>
            <person name="Stursova M."/>
            <person name="Weitz H."/>
            <person name="Taylor A."/>
            <person name="Grigoriev I.V."/>
            <person name="Nagy L.G."/>
            <person name="Martin F."/>
            <person name="Kauserud H."/>
        </authorList>
    </citation>
    <scope>NUCLEOTIDE SEQUENCE</scope>
    <source>
        <strain evidence="2">CBHHK067</strain>
    </source>
</reference>
<dbReference type="AlphaFoldDB" id="A0AAD7CQY4"/>
<dbReference type="EMBL" id="JARKIE010000275">
    <property type="protein sequence ID" value="KAJ7658905.1"/>
    <property type="molecule type" value="Genomic_DNA"/>
</dbReference>
<feature type="compositionally biased region" description="Polar residues" evidence="1">
    <location>
        <begin position="100"/>
        <end position="112"/>
    </location>
</feature>
<feature type="compositionally biased region" description="Pro residues" evidence="1">
    <location>
        <begin position="127"/>
        <end position="141"/>
    </location>
</feature>
<protein>
    <submittedName>
        <fullName evidence="2">Uncharacterized protein</fullName>
    </submittedName>
</protein>
<sequence length="187" mass="20554">MSVAHDSCLGLHFVPDQPVASTSAAAHRMDYFGAYEQQSTIGETILNPSLFVSAALSAHSEKFNNFNFNFEFPFRDESYHLPPLEPSTLSQFAQPDVAGSSINYSRPSRTQFTTPSSSLWTSSPRLSPVPAPSPPPRPPNPIAAYLDQLPASGSGKRKCRDDDPTNDGGVYARRPPKMPKRSDRWDV</sequence>
<proteinExistence type="predicted"/>
<organism evidence="2 3">
    <name type="scientific">Mycena rosella</name>
    <name type="common">Pink bonnet</name>
    <name type="synonym">Agaricus rosellus</name>
    <dbReference type="NCBI Taxonomy" id="1033263"/>
    <lineage>
        <taxon>Eukaryota</taxon>
        <taxon>Fungi</taxon>
        <taxon>Dikarya</taxon>
        <taxon>Basidiomycota</taxon>
        <taxon>Agaricomycotina</taxon>
        <taxon>Agaricomycetes</taxon>
        <taxon>Agaricomycetidae</taxon>
        <taxon>Agaricales</taxon>
        <taxon>Marasmiineae</taxon>
        <taxon>Mycenaceae</taxon>
        <taxon>Mycena</taxon>
    </lineage>
</organism>
<dbReference type="Proteomes" id="UP001221757">
    <property type="component" value="Unassembled WGS sequence"/>
</dbReference>
<feature type="compositionally biased region" description="Low complexity" evidence="1">
    <location>
        <begin position="113"/>
        <end position="126"/>
    </location>
</feature>
<accession>A0AAD7CQY4</accession>